<dbReference type="InterPro" id="IPR012347">
    <property type="entry name" value="Ferritin-like"/>
</dbReference>
<dbReference type="EMBL" id="LSGP01000028">
    <property type="protein sequence ID" value="KYZ74768.1"/>
    <property type="molecule type" value="Genomic_DNA"/>
</dbReference>
<dbReference type="Pfam" id="PF07875">
    <property type="entry name" value="Coat_F"/>
    <property type="match status" value="1"/>
</dbReference>
<sequence length="108" mass="12334">MAQMGQQGQQGQQGQMSGQGMQFTDRDILQVCLNECKHIATSMNTYILEANNEQLRRDYMNVLGDVYSHQKQVYDLMQQKGYYQTKNANPQDIAQAQSKFSSQQGQMS</sequence>
<dbReference type="InterPro" id="IPR012851">
    <property type="entry name" value="Spore_coat_CotF-like"/>
</dbReference>
<proteinExistence type="predicted"/>
<dbReference type="STRING" id="1794912.AXX12_16215"/>
<dbReference type="Gene3D" id="1.20.1260.10">
    <property type="match status" value="1"/>
</dbReference>
<organism evidence="2 3">
    <name type="scientific">Anaerosporomusa subterranea</name>
    <dbReference type="NCBI Taxonomy" id="1794912"/>
    <lineage>
        <taxon>Bacteria</taxon>
        <taxon>Bacillati</taxon>
        <taxon>Bacillota</taxon>
        <taxon>Negativicutes</taxon>
        <taxon>Acetonemataceae</taxon>
        <taxon>Anaerosporomusa</taxon>
    </lineage>
</organism>
<keyword evidence="3" id="KW-1185">Reference proteome</keyword>
<reference evidence="2 3" key="1">
    <citation type="submission" date="2016-02" db="EMBL/GenBank/DDBJ databases">
        <title>Anaerosporomusa subterraneum gen. nov., sp. nov., a spore-forming obligate anaerobe isolated from saprolite.</title>
        <authorList>
            <person name="Choi J.K."/>
            <person name="Shah M."/>
            <person name="Yee N."/>
        </authorList>
    </citation>
    <scope>NUCLEOTIDE SEQUENCE [LARGE SCALE GENOMIC DNA]</scope>
    <source>
        <strain evidence="2 3">RU4</strain>
    </source>
</reference>
<name>A0A154BMN1_ANASB</name>
<feature type="region of interest" description="Disordered" evidence="1">
    <location>
        <begin position="88"/>
        <end position="108"/>
    </location>
</feature>
<feature type="region of interest" description="Disordered" evidence="1">
    <location>
        <begin position="1"/>
        <end position="20"/>
    </location>
</feature>
<evidence type="ECO:0000256" key="1">
    <source>
        <dbReference type="SAM" id="MobiDB-lite"/>
    </source>
</evidence>
<keyword evidence="2" id="KW-0946">Virion</keyword>
<evidence type="ECO:0000313" key="2">
    <source>
        <dbReference type="EMBL" id="KYZ74768.1"/>
    </source>
</evidence>
<keyword evidence="2" id="KW-0167">Capsid protein</keyword>
<protein>
    <submittedName>
        <fullName evidence="2">Coat protein F</fullName>
    </submittedName>
</protein>
<gene>
    <name evidence="2" type="ORF">AXX12_16215</name>
</gene>
<dbReference type="AlphaFoldDB" id="A0A154BMN1"/>
<evidence type="ECO:0000313" key="3">
    <source>
        <dbReference type="Proteomes" id="UP000076268"/>
    </source>
</evidence>
<dbReference type="Proteomes" id="UP000076268">
    <property type="component" value="Unassembled WGS sequence"/>
</dbReference>
<dbReference type="OrthoDB" id="1685263at2"/>
<comment type="caution">
    <text evidence="2">The sequence shown here is derived from an EMBL/GenBank/DDBJ whole genome shotgun (WGS) entry which is preliminary data.</text>
</comment>
<accession>A0A154BMN1</accession>